<reference evidence="1 2" key="1">
    <citation type="submission" date="2024-09" db="EMBL/GenBank/DDBJ databases">
        <authorList>
            <person name="Sun Q."/>
            <person name="Mori K."/>
        </authorList>
    </citation>
    <scope>NUCLEOTIDE SEQUENCE [LARGE SCALE GENOMIC DNA]</scope>
    <source>
        <strain evidence="1 2">JCM 3324</strain>
    </source>
</reference>
<organism evidence="1 2">
    <name type="scientific">Nonomuraea salmonea</name>
    <dbReference type="NCBI Taxonomy" id="46181"/>
    <lineage>
        <taxon>Bacteria</taxon>
        <taxon>Bacillati</taxon>
        <taxon>Actinomycetota</taxon>
        <taxon>Actinomycetes</taxon>
        <taxon>Streptosporangiales</taxon>
        <taxon>Streptosporangiaceae</taxon>
        <taxon>Nonomuraea</taxon>
    </lineage>
</organism>
<accession>A0ABV5NMD0</accession>
<name>A0ABV5NMD0_9ACTN</name>
<dbReference type="InterPro" id="IPR026337">
    <property type="entry name" value="AKG_HExxH"/>
</dbReference>
<sequence>MNLAEHRIPAAAFDELASGAGGTATVEQLKAAQRSKHLLLLRGVLEKTRNAGHHSWPEVRRAYDLLAGIQAAHPEAVNAVVHHPAVAAWARHTTKTLDTPEQMSALAAAAAIRAGVACDLDVTAIDGVINLPSLGQFVVGRSVTSATLHCSADGVEVSAEGLFLQLGDDEPNWRPLRGLSAQADDERLDVLIDDLHPHRMPGSDALRAPLTEQEARLWQDLLDEGWGLLVRNHLPVAKQVSAAITVFTPLAPPQEGMGMASATSRETFGCIAMSTPPDAHALAVTLTHETQHAKLSALLDVVPLTKPDNGRRYYAPWRPDPRPASGLLQGTYAYVGVTDFWERQRHLESGESAIRANAEFARWRSGARQVAGTLLDSGALTMEGEVFVSRMARRLDEWAREPVPAAAAALAEGAADRHRSLWRERNQ</sequence>
<keyword evidence="2" id="KW-1185">Reference proteome</keyword>
<protein>
    <submittedName>
        <fullName evidence="1">HEXXH motif domain-containing protein</fullName>
    </submittedName>
</protein>
<dbReference type="EMBL" id="JBHMCF010000013">
    <property type="protein sequence ID" value="MFB9471464.1"/>
    <property type="molecule type" value="Genomic_DNA"/>
</dbReference>
<evidence type="ECO:0000313" key="1">
    <source>
        <dbReference type="EMBL" id="MFB9471464.1"/>
    </source>
</evidence>
<evidence type="ECO:0000313" key="2">
    <source>
        <dbReference type="Proteomes" id="UP001589568"/>
    </source>
</evidence>
<proteinExistence type="predicted"/>
<dbReference type="NCBIfam" id="TIGR04267">
    <property type="entry name" value="mod_HExxH"/>
    <property type="match status" value="1"/>
</dbReference>
<dbReference type="RefSeq" id="WP_364377279.1">
    <property type="nucleotide sequence ID" value="NZ_JBHMCF010000013.1"/>
</dbReference>
<comment type="caution">
    <text evidence="1">The sequence shown here is derived from an EMBL/GenBank/DDBJ whole genome shotgun (WGS) entry which is preliminary data.</text>
</comment>
<gene>
    <name evidence="1" type="ORF">ACFFR3_18230</name>
</gene>
<dbReference type="Proteomes" id="UP001589568">
    <property type="component" value="Unassembled WGS sequence"/>
</dbReference>